<dbReference type="AlphaFoldDB" id="A0A7H0GKF7"/>
<proteinExistence type="predicted"/>
<organism evidence="1 2">
    <name type="scientific">Diaphorobacter aerolatus</name>
    <dbReference type="NCBI Taxonomy" id="1288495"/>
    <lineage>
        <taxon>Bacteria</taxon>
        <taxon>Pseudomonadati</taxon>
        <taxon>Pseudomonadota</taxon>
        <taxon>Betaproteobacteria</taxon>
        <taxon>Burkholderiales</taxon>
        <taxon>Comamonadaceae</taxon>
        <taxon>Diaphorobacter</taxon>
    </lineage>
</organism>
<sequence>MKIYSYGFILIFNLLIILSISGCSAIWEGDPRWENIIISKECNSFNGKYYAYDESKHAILTGQIIDRPNTQADGKYSELIKFREDSRAWYSDENEQRRIEAYKKYIVYLEKKGSILNAYLFNHDEQPDLLLRIKLDHTNVGCDRHGNLIMRSVRLRQGGEFTIGSAYATETSLSIRPDESLQVIKLERIWFGTMEKVPDKSKKDIYLFNPVK</sequence>
<dbReference type="KEGG" id="daer:H9K75_00550"/>
<keyword evidence="2" id="KW-1185">Reference proteome</keyword>
<evidence type="ECO:0000313" key="1">
    <source>
        <dbReference type="EMBL" id="QNP48773.1"/>
    </source>
</evidence>
<evidence type="ECO:0008006" key="3">
    <source>
        <dbReference type="Google" id="ProtNLM"/>
    </source>
</evidence>
<reference evidence="1 2" key="1">
    <citation type="submission" date="2020-08" db="EMBL/GenBank/DDBJ databases">
        <title>Genome sequence of Diaphorobacter aerolatus KACC 16536T.</title>
        <authorList>
            <person name="Hyun D.-W."/>
            <person name="Bae J.-W."/>
        </authorList>
    </citation>
    <scope>NUCLEOTIDE SEQUENCE [LARGE SCALE GENOMIC DNA]</scope>
    <source>
        <strain evidence="1 2">KACC 16536</strain>
    </source>
</reference>
<dbReference type="PROSITE" id="PS51257">
    <property type="entry name" value="PROKAR_LIPOPROTEIN"/>
    <property type="match status" value="1"/>
</dbReference>
<dbReference type="Proteomes" id="UP000516028">
    <property type="component" value="Chromosome"/>
</dbReference>
<dbReference type="EMBL" id="CP060783">
    <property type="protein sequence ID" value="QNP48773.1"/>
    <property type="molecule type" value="Genomic_DNA"/>
</dbReference>
<dbReference type="RefSeq" id="WP_187724368.1">
    <property type="nucleotide sequence ID" value="NZ_CP060783.1"/>
</dbReference>
<gene>
    <name evidence="1" type="ORF">H9K75_00550</name>
</gene>
<evidence type="ECO:0000313" key="2">
    <source>
        <dbReference type="Proteomes" id="UP000516028"/>
    </source>
</evidence>
<name>A0A7H0GKF7_9BURK</name>
<protein>
    <recommendedName>
        <fullName evidence="3">Lipoprotein</fullName>
    </recommendedName>
</protein>
<accession>A0A7H0GKF7</accession>